<dbReference type="PRINTS" id="PR00385">
    <property type="entry name" value="P450"/>
</dbReference>
<protein>
    <submittedName>
        <fullName evidence="12">CyP450 monooxygenase</fullName>
    </submittedName>
</protein>
<dbReference type="Gene3D" id="1.10.630.10">
    <property type="entry name" value="Cytochrome P450"/>
    <property type="match status" value="1"/>
</dbReference>
<evidence type="ECO:0000256" key="10">
    <source>
        <dbReference type="RuleBase" id="RU000461"/>
    </source>
</evidence>
<dbReference type="EMBL" id="KQ086200">
    <property type="protein sequence ID" value="KLO06513.1"/>
    <property type="molecule type" value="Genomic_DNA"/>
</dbReference>
<dbReference type="InterPro" id="IPR001128">
    <property type="entry name" value="Cyt_P450"/>
</dbReference>
<comment type="cofactor">
    <cofactor evidence="1 9">
        <name>heme</name>
        <dbReference type="ChEBI" id="CHEBI:30413"/>
    </cofactor>
</comment>
<dbReference type="CDD" id="cd11065">
    <property type="entry name" value="CYP64-like"/>
    <property type="match status" value="1"/>
</dbReference>
<name>A0A0H2RAL1_9AGAM</name>
<evidence type="ECO:0000256" key="4">
    <source>
        <dbReference type="ARBA" id="ARBA00022617"/>
    </source>
</evidence>
<keyword evidence="5 9" id="KW-0479">Metal-binding</keyword>
<gene>
    <name evidence="12" type="ORF">SCHPADRAFT_946028</name>
</gene>
<evidence type="ECO:0000256" key="6">
    <source>
        <dbReference type="ARBA" id="ARBA00023002"/>
    </source>
</evidence>
<evidence type="ECO:0000313" key="13">
    <source>
        <dbReference type="Proteomes" id="UP000053477"/>
    </source>
</evidence>
<dbReference type="Proteomes" id="UP000053477">
    <property type="component" value="Unassembled WGS sequence"/>
</dbReference>
<keyword evidence="8 10" id="KW-0503">Monooxygenase</keyword>
<dbReference type="GO" id="GO:0020037">
    <property type="term" value="F:heme binding"/>
    <property type="evidence" value="ECO:0007669"/>
    <property type="project" value="InterPro"/>
</dbReference>
<evidence type="ECO:0000256" key="11">
    <source>
        <dbReference type="SAM" id="Phobius"/>
    </source>
</evidence>
<dbReference type="OrthoDB" id="1055148at2759"/>
<dbReference type="SUPFAM" id="SSF48264">
    <property type="entry name" value="Cytochrome P450"/>
    <property type="match status" value="1"/>
</dbReference>
<accession>A0A0H2RAL1</accession>
<keyword evidence="7 9" id="KW-0408">Iron</keyword>
<evidence type="ECO:0000256" key="1">
    <source>
        <dbReference type="ARBA" id="ARBA00001971"/>
    </source>
</evidence>
<reference evidence="12 13" key="1">
    <citation type="submission" date="2015-04" db="EMBL/GenBank/DDBJ databases">
        <title>Complete genome sequence of Schizopora paradoxa KUC8140, a cosmopolitan wood degrader in East Asia.</title>
        <authorList>
            <consortium name="DOE Joint Genome Institute"/>
            <person name="Min B."/>
            <person name="Park H."/>
            <person name="Jang Y."/>
            <person name="Kim J.-J."/>
            <person name="Kim K.H."/>
            <person name="Pangilinan J."/>
            <person name="Lipzen A."/>
            <person name="Riley R."/>
            <person name="Grigoriev I.V."/>
            <person name="Spatafora J.W."/>
            <person name="Choi I.-G."/>
        </authorList>
    </citation>
    <scope>NUCLEOTIDE SEQUENCE [LARGE SCALE GENOMIC DNA]</scope>
    <source>
        <strain evidence="12 13">KUC8140</strain>
    </source>
</reference>
<evidence type="ECO:0000256" key="9">
    <source>
        <dbReference type="PIRSR" id="PIRSR602401-1"/>
    </source>
</evidence>
<dbReference type="PROSITE" id="PS00086">
    <property type="entry name" value="CYTOCHROME_P450"/>
    <property type="match status" value="1"/>
</dbReference>
<keyword evidence="13" id="KW-1185">Reference proteome</keyword>
<keyword evidence="11" id="KW-0472">Membrane</keyword>
<keyword evidence="11" id="KW-0812">Transmembrane</keyword>
<keyword evidence="6 10" id="KW-0560">Oxidoreductase</keyword>
<keyword evidence="4 9" id="KW-0349">Heme</keyword>
<evidence type="ECO:0000256" key="2">
    <source>
        <dbReference type="ARBA" id="ARBA00005179"/>
    </source>
</evidence>
<dbReference type="InterPro" id="IPR050364">
    <property type="entry name" value="Cytochrome_P450_fung"/>
</dbReference>
<organism evidence="12 13">
    <name type="scientific">Schizopora paradoxa</name>
    <dbReference type="NCBI Taxonomy" id="27342"/>
    <lineage>
        <taxon>Eukaryota</taxon>
        <taxon>Fungi</taxon>
        <taxon>Dikarya</taxon>
        <taxon>Basidiomycota</taxon>
        <taxon>Agaricomycotina</taxon>
        <taxon>Agaricomycetes</taxon>
        <taxon>Hymenochaetales</taxon>
        <taxon>Schizoporaceae</taxon>
        <taxon>Schizopora</taxon>
    </lineage>
</organism>
<dbReference type="InterPro" id="IPR002401">
    <property type="entry name" value="Cyt_P450_E_grp-I"/>
</dbReference>
<dbReference type="AlphaFoldDB" id="A0A0H2RAL1"/>
<evidence type="ECO:0000256" key="5">
    <source>
        <dbReference type="ARBA" id="ARBA00022723"/>
    </source>
</evidence>
<dbReference type="GO" id="GO:0016705">
    <property type="term" value="F:oxidoreductase activity, acting on paired donors, with incorporation or reduction of molecular oxygen"/>
    <property type="evidence" value="ECO:0007669"/>
    <property type="project" value="InterPro"/>
</dbReference>
<dbReference type="GO" id="GO:0005506">
    <property type="term" value="F:iron ion binding"/>
    <property type="evidence" value="ECO:0007669"/>
    <property type="project" value="InterPro"/>
</dbReference>
<comment type="pathway">
    <text evidence="2">Secondary metabolite biosynthesis.</text>
</comment>
<dbReference type="InterPro" id="IPR017972">
    <property type="entry name" value="Cyt_P450_CS"/>
</dbReference>
<evidence type="ECO:0000256" key="3">
    <source>
        <dbReference type="ARBA" id="ARBA00010617"/>
    </source>
</evidence>
<feature type="binding site" description="axial binding residue" evidence="9">
    <location>
        <position position="456"/>
    </location>
    <ligand>
        <name>heme</name>
        <dbReference type="ChEBI" id="CHEBI:30413"/>
    </ligand>
    <ligandPart>
        <name>Fe</name>
        <dbReference type="ChEBI" id="CHEBI:18248"/>
    </ligandPart>
</feature>
<feature type="transmembrane region" description="Helical" evidence="11">
    <location>
        <begin position="12"/>
        <end position="34"/>
    </location>
</feature>
<dbReference type="STRING" id="27342.A0A0H2RAL1"/>
<dbReference type="GO" id="GO:0004497">
    <property type="term" value="F:monooxygenase activity"/>
    <property type="evidence" value="ECO:0007669"/>
    <property type="project" value="UniProtKB-KW"/>
</dbReference>
<dbReference type="PANTHER" id="PTHR46300:SF7">
    <property type="entry name" value="P450, PUTATIVE (EUROFUNG)-RELATED"/>
    <property type="match status" value="1"/>
</dbReference>
<evidence type="ECO:0000313" key="12">
    <source>
        <dbReference type="EMBL" id="KLO06513.1"/>
    </source>
</evidence>
<keyword evidence="11" id="KW-1133">Transmembrane helix</keyword>
<comment type="similarity">
    <text evidence="3 10">Belongs to the cytochrome P450 family.</text>
</comment>
<dbReference type="PRINTS" id="PR00463">
    <property type="entry name" value="EP450I"/>
</dbReference>
<dbReference type="InParanoid" id="A0A0H2RAL1"/>
<dbReference type="PANTHER" id="PTHR46300">
    <property type="entry name" value="P450, PUTATIVE (EUROFUNG)-RELATED-RELATED"/>
    <property type="match status" value="1"/>
</dbReference>
<sequence>MDVETFTTHAGFSIMLRPIILLDVFVVGACVTWLQQTVSSKRRARLLPPGPPRMALIGNVLDMPKSHLWEKAAEWRKEYGDIIYLENFGSPLVILNSYEATIDLLEKRSIKYSSRSTPPMVDELQDWTWLTVFTPYGNRWKGYRGPIQKAFNTPEVIEYKDIQRRSSRLLLADLLRDPGKHNLYVKSSTVRTIMLAAYGHEVVEANDSYVSLVEEGTIFAGSAAVPGQFLVDIFPWLKYVPTWFPGAGFQKIAQQGRRLSHDMRYIPYENTKNKILSGEAGQSLVSRLLDQCVARGSNSTPEDDALISAVAGMVYAGGTDTTSSVLQTFLLAMTLFPEAQKKGQEEIDRVIGNDRLPDFEDKENLPYIDAIYKECLRWNQPLPLGVPHLLTEDDTYNGYFLPAGTVVAANQWWMMHDPSEFPEPEIFRPERFLPAPGNKLPLDPSKVAFGFGRRVCAGKLMADSSVYITIASILATFDISVPVDEAGNPQPPSAEYNTSSVVNHPMPFDCIVRSRSEKAAALIVQSVDMHI</sequence>
<evidence type="ECO:0000256" key="7">
    <source>
        <dbReference type="ARBA" id="ARBA00023004"/>
    </source>
</evidence>
<evidence type="ECO:0000256" key="8">
    <source>
        <dbReference type="ARBA" id="ARBA00023033"/>
    </source>
</evidence>
<dbReference type="Pfam" id="PF00067">
    <property type="entry name" value="p450"/>
    <property type="match status" value="1"/>
</dbReference>
<proteinExistence type="inferred from homology"/>
<dbReference type="InterPro" id="IPR036396">
    <property type="entry name" value="Cyt_P450_sf"/>
</dbReference>